<reference evidence="1 2" key="1">
    <citation type="submission" date="2020-04" db="EMBL/GenBank/DDBJ databases">
        <title>Gordonia sp. nov. TBRC 11910.</title>
        <authorList>
            <person name="Suriyachadkun C."/>
        </authorList>
    </citation>
    <scope>NUCLEOTIDE SEQUENCE [LARGE SCALE GENOMIC DNA]</scope>
    <source>
        <strain evidence="1 2">TBRC 11910</strain>
    </source>
</reference>
<dbReference type="Proteomes" id="UP000550729">
    <property type="component" value="Unassembled WGS sequence"/>
</dbReference>
<dbReference type="AlphaFoldDB" id="A0A848KRC3"/>
<accession>A0A848KRC3</accession>
<evidence type="ECO:0000313" key="1">
    <source>
        <dbReference type="EMBL" id="NMO00802.1"/>
    </source>
</evidence>
<organism evidence="1 2">
    <name type="scientific">Gordonia asplenii</name>
    <dbReference type="NCBI Taxonomy" id="2725283"/>
    <lineage>
        <taxon>Bacteria</taxon>
        <taxon>Bacillati</taxon>
        <taxon>Actinomycetota</taxon>
        <taxon>Actinomycetes</taxon>
        <taxon>Mycobacteriales</taxon>
        <taxon>Gordoniaceae</taxon>
        <taxon>Gordonia</taxon>
    </lineage>
</organism>
<dbReference type="RefSeq" id="WP_170193308.1">
    <property type="nucleotide sequence ID" value="NZ_JABBNB010000005.1"/>
</dbReference>
<evidence type="ECO:0000313" key="2">
    <source>
        <dbReference type="Proteomes" id="UP000550729"/>
    </source>
</evidence>
<sequence length="100" mass="10498">MSANAAPTLGTIQHALDQVGCGAYWLAMADQHEWIDRVAVERTGQRAVMYAVQVVEVTSDQLMDALAYGRHLALTGGCPLGATASPGTWIDGVTTPGVTL</sequence>
<gene>
    <name evidence="1" type="ORF">HH308_06195</name>
</gene>
<keyword evidence="2" id="KW-1185">Reference proteome</keyword>
<protein>
    <submittedName>
        <fullName evidence="1">Uncharacterized protein</fullName>
    </submittedName>
</protein>
<comment type="caution">
    <text evidence="1">The sequence shown here is derived from an EMBL/GenBank/DDBJ whole genome shotgun (WGS) entry which is preliminary data.</text>
</comment>
<name>A0A848KRC3_9ACTN</name>
<dbReference type="EMBL" id="JABBNB010000005">
    <property type="protein sequence ID" value="NMO00802.1"/>
    <property type="molecule type" value="Genomic_DNA"/>
</dbReference>
<proteinExistence type="predicted"/>